<dbReference type="EMBL" id="UINC01167533">
    <property type="protein sequence ID" value="SVD70100.1"/>
    <property type="molecule type" value="Genomic_DNA"/>
</dbReference>
<protein>
    <submittedName>
        <fullName evidence="1">Uncharacterized protein</fullName>
    </submittedName>
</protein>
<sequence>PSLAFDVSHFGHLGYDSESGMPSETQPVQNQFTGTWSMWKVTDDHRAVAEFLADKVVEHLETH</sequence>
<dbReference type="AlphaFoldDB" id="A0A382XGY7"/>
<organism evidence="1">
    <name type="scientific">marine metagenome</name>
    <dbReference type="NCBI Taxonomy" id="408172"/>
    <lineage>
        <taxon>unclassified sequences</taxon>
        <taxon>metagenomes</taxon>
        <taxon>ecological metagenomes</taxon>
    </lineage>
</organism>
<name>A0A382XGY7_9ZZZZ</name>
<evidence type="ECO:0000313" key="1">
    <source>
        <dbReference type="EMBL" id="SVD70100.1"/>
    </source>
</evidence>
<accession>A0A382XGY7</accession>
<gene>
    <name evidence="1" type="ORF">METZ01_LOCUS422954</name>
</gene>
<reference evidence="1" key="1">
    <citation type="submission" date="2018-05" db="EMBL/GenBank/DDBJ databases">
        <authorList>
            <person name="Lanie J.A."/>
            <person name="Ng W.-L."/>
            <person name="Kazmierczak K.M."/>
            <person name="Andrzejewski T.M."/>
            <person name="Davidsen T.M."/>
            <person name="Wayne K.J."/>
            <person name="Tettelin H."/>
            <person name="Glass J.I."/>
            <person name="Rusch D."/>
            <person name="Podicherti R."/>
            <person name="Tsui H.-C.T."/>
            <person name="Winkler M.E."/>
        </authorList>
    </citation>
    <scope>NUCLEOTIDE SEQUENCE</scope>
</reference>
<proteinExistence type="predicted"/>
<feature type="non-terminal residue" evidence="1">
    <location>
        <position position="1"/>
    </location>
</feature>